<evidence type="ECO:0000256" key="1">
    <source>
        <dbReference type="ARBA" id="ARBA00004496"/>
    </source>
</evidence>
<dbReference type="AlphaFoldDB" id="A0A1W1DUL3"/>
<dbReference type="Pfam" id="PF02811">
    <property type="entry name" value="PHP"/>
    <property type="match status" value="1"/>
</dbReference>
<sequence length="1151" mass="129436">MPDSEFVHLHCHSEYSVENSLIRIPKLVKKAKELGMSSIALTDNANLFAAVKLYKEAKSAGIKPIFGAELILKGEDQNFSLLLLCQNQQGYLNLSELISLSYLQGQTLDGVSITAEQLQAYHHGLILIALPVRSDVAQHLINNQMPEANQQAQAWKTVFGDRFYLGVQRTGRTYDERHLHLCVELGLALDIPLVATNDVEFLQKQDFDAHEARICISQGGLLDDARREKHYHTEQYLKSGEAMEDLFSDLPEVIINSAEIAKRCNVHFELYKKNYLPDFPIPEGLNIAQFFTQESEAGLDNRLQDIKADRQIYDDRLAFELSVIIQMEFPGYFLIVADFIRWSKDNGIPVGPGRGSGAGSLVAYALGITNVDPIKHELLFERFLNPERVSMPDFDIDFCTDRRDEVIDYVSKKYGAEKVSQIITYGTMAAKGVVRDVGRVLGHPYGFSDRISKSIPNDLKINLSRALGYFNEGDSQENKDKWYSEELKNRYDSEESVTTLIDLSLELEGLVRNVGTHAGGVLIAPSKISDFCPIYKGPNESDGVVSQFDMKDVEAMGLVKFDFLGLSNLTVIDKTVKLIFAKGLSDELIDLDTLSLDDNGVYELLQRCDTTGIFQLESEGMRGYLKKLQADSFEDIVAMLALYRPGPLGAGMVDDYINVKHGTQKVKYPHPMLEEILKPTNGVFLYQEQVMKSAQVMAGYSLGGADLLRRAMGKKIAAEMDAQRDVFVKGAAEREIDVKKANEIFNLIDKFSGYGFNKSHSVAYAYISYQTAWLKAHYPAAFMASVLSGMMDDTDRIAFTVKEVQAMGLTVDGPSVNTSYHQFSIRDEKIITYGLGAIKGVGEALVEVLVAEREANGEYQDLFDFCSRIERRSLNKRAVEALIYSGALDGFGVNRASLIKSYPSAMKQAEQRQNDQSSGQSGLFANEQVHNEYEVRYLPASSFSFRETLQFEKSVMGYYFYNHPTDEYQNDLERINTTLLKDIIYRNNKEVQVLALISELRYITTKNGDQMANIVLEDGSKKINAVIFPRVLPLLSDKLVIDDIVVVSGKIKKNSKFGDEYQIIVDKVDIFDSYFKSVEIALNVEHHVLFNQLSDVLHQHHGQCPVKFLYQNDNIEGQLLLPEEYFVKPNQQLISEVDALLGNHVSQINYA</sequence>
<dbReference type="GO" id="GO:0005737">
    <property type="term" value="C:cytoplasm"/>
    <property type="evidence" value="ECO:0007669"/>
    <property type="project" value="UniProtKB-SubCell"/>
</dbReference>
<proteinExistence type="predicted"/>
<feature type="domain" description="Polymerase/histidinol phosphatase N-terminal" evidence="10">
    <location>
        <begin position="7"/>
        <end position="74"/>
    </location>
</feature>
<dbReference type="EC" id="2.7.7.7" evidence="2"/>
<evidence type="ECO:0000256" key="3">
    <source>
        <dbReference type="ARBA" id="ARBA00019114"/>
    </source>
</evidence>
<dbReference type="Gene3D" id="1.10.10.1600">
    <property type="entry name" value="Bacterial DNA polymerase III alpha subunit, thumb domain"/>
    <property type="match status" value="1"/>
</dbReference>
<keyword evidence="5 11" id="KW-0808">Transferase</keyword>
<evidence type="ECO:0000256" key="2">
    <source>
        <dbReference type="ARBA" id="ARBA00012417"/>
    </source>
</evidence>
<evidence type="ECO:0000256" key="5">
    <source>
        <dbReference type="ARBA" id="ARBA00022679"/>
    </source>
</evidence>
<dbReference type="SMART" id="SM00481">
    <property type="entry name" value="POLIIIAc"/>
    <property type="match status" value="1"/>
</dbReference>
<gene>
    <name evidence="11" type="ORF">MNB_SUP05-9-7</name>
</gene>
<dbReference type="InterPro" id="IPR004013">
    <property type="entry name" value="PHP_dom"/>
</dbReference>
<dbReference type="GO" id="GO:0006260">
    <property type="term" value="P:DNA replication"/>
    <property type="evidence" value="ECO:0007669"/>
    <property type="project" value="UniProtKB-KW"/>
</dbReference>
<dbReference type="Pfam" id="PF17657">
    <property type="entry name" value="DNA_pol3_finger"/>
    <property type="match status" value="1"/>
</dbReference>
<dbReference type="GO" id="GO:0003887">
    <property type="term" value="F:DNA-directed DNA polymerase activity"/>
    <property type="evidence" value="ECO:0007669"/>
    <property type="project" value="UniProtKB-KW"/>
</dbReference>
<dbReference type="Pfam" id="PF20914">
    <property type="entry name" value="DNA_pol_IIIA_C"/>
    <property type="match status" value="1"/>
</dbReference>
<comment type="catalytic activity">
    <reaction evidence="9">
        <text>DNA(n) + a 2'-deoxyribonucleoside 5'-triphosphate = DNA(n+1) + diphosphate</text>
        <dbReference type="Rhea" id="RHEA:22508"/>
        <dbReference type="Rhea" id="RHEA-COMP:17339"/>
        <dbReference type="Rhea" id="RHEA-COMP:17340"/>
        <dbReference type="ChEBI" id="CHEBI:33019"/>
        <dbReference type="ChEBI" id="CHEBI:61560"/>
        <dbReference type="ChEBI" id="CHEBI:173112"/>
        <dbReference type="EC" id="2.7.7.7"/>
    </reaction>
</comment>
<dbReference type="InterPro" id="IPR004365">
    <property type="entry name" value="NA-bd_OB_tRNA"/>
</dbReference>
<evidence type="ECO:0000259" key="10">
    <source>
        <dbReference type="SMART" id="SM00481"/>
    </source>
</evidence>
<keyword evidence="4" id="KW-0963">Cytoplasm</keyword>
<dbReference type="InterPro" id="IPR012340">
    <property type="entry name" value="NA-bd_OB-fold"/>
</dbReference>
<evidence type="ECO:0000256" key="8">
    <source>
        <dbReference type="ARBA" id="ARBA00022932"/>
    </source>
</evidence>
<dbReference type="Pfam" id="PF07733">
    <property type="entry name" value="DNA_pol3_alpha"/>
    <property type="match status" value="1"/>
</dbReference>
<dbReference type="EMBL" id="FPHX01000165">
    <property type="protein sequence ID" value="SFV85239.1"/>
    <property type="molecule type" value="Genomic_DNA"/>
</dbReference>
<dbReference type="CDD" id="cd07433">
    <property type="entry name" value="PHP_PolIIIA_DnaE1"/>
    <property type="match status" value="1"/>
</dbReference>
<dbReference type="NCBIfam" id="TIGR00594">
    <property type="entry name" value="polc"/>
    <property type="match status" value="1"/>
</dbReference>
<dbReference type="Pfam" id="PF01336">
    <property type="entry name" value="tRNA_anti-codon"/>
    <property type="match status" value="1"/>
</dbReference>
<dbReference type="InterPro" id="IPR041931">
    <property type="entry name" value="DNA_pol3_alpha_thumb_dom"/>
</dbReference>
<dbReference type="NCBIfam" id="NF004226">
    <property type="entry name" value="PRK05673.1"/>
    <property type="match status" value="1"/>
</dbReference>
<evidence type="ECO:0000256" key="6">
    <source>
        <dbReference type="ARBA" id="ARBA00022695"/>
    </source>
</evidence>
<keyword evidence="8" id="KW-0239">DNA-directed DNA polymerase</keyword>
<comment type="subcellular location">
    <subcellularLocation>
        <location evidence="1">Cytoplasm</location>
    </subcellularLocation>
</comment>
<keyword evidence="7" id="KW-0235">DNA replication</keyword>
<evidence type="ECO:0000313" key="11">
    <source>
        <dbReference type="EMBL" id="SFV85239.1"/>
    </source>
</evidence>
<dbReference type="Gene3D" id="1.10.150.870">
    <property type="match status" value="1"/>
</dbReference>
<name>A0A1W1DUL3_9ZZZZ</name>
<dbReference type="InterPro" id="IPR004805">
    <property type="entry name" value="DnaE2/DnaE/PolC"/>
</dbReference>
<protein>
    <recommendedName>
        <fullName evidence="3">DNA polymerase III subunit alpha</fullName>
        <ecNumber evidence="2">2.7.7.7</ecNumber>
    </recommendedName>
</protein>
<evidence type="ECO:0000256" key="9">
    <source>
        <dbReference type="ARBA" id="ARBA00049244"/>
    </source>
</evidence>
<dbReference type="CDD" id="cd04485">
    <property type="entry name" value="DnaE_OBF"/>
    <property type="match status" value="1"/>
</dbReference>
<dbReference type="Gene3D" id="2.40.50.140">
    <property type="entry name" value="Nucleic acid-binding proteins"/>
    <property type="match status" value="1"/>
</dbReference>
<dbReference type="Pfam" id="PF14579">
    <property type="entry name" value="HHH_6"/>
    <property type="match status" value="1"/>
</dbReference>
<reference evidence="11" key="1">
    <citation type="submission" date="2016-10" db="EMBL/GenBank/DDBJ databases">
        <authorList>
            <person name="de Groot N.N."/>
        </authorList>
    </citation>
    <scope>NUCLEOTIDE SEQUENCE</scope>
</reference>
<dbReference type="InterPro" id="IPR011708">
    <property type="entry name" value="DNA_pol3_alpha_NTPase_dom"/>
</dbReference>
<dbReference type="GO" id="GO:0008408">
    <property type="term" value="F:3'-5' exonuclease activity"/>
    <property type="evidence" value="ECO:0007669"/>
    <property type="project" value="InterPro"/>
</dbReference>
<evidence type="ECO:0000256" key="4">
    <source>
        <dbReference type="ARBA" id="ARBA00022490"/>
    </source>
</evidence>
<dbReference type="InterPro" id="IPR049821">
    <property type="entry name" value="PolIIIA_DnaE1_PHP"/>
</dbReference>
<organism evidence="11">
    <name type="scientific">hydrothermal vent metagenome</name>
    <dbReference type="NCBI Taxonomy" id="652676"/>
    <lineage>
        <taxon>unclassified sequences</taxon>
        <taxon>metagenomes</taxon>
        <taxon>ecological metagenomes</taxon>
    </lineage>
</organism>
<dbReference type="SUPFAM" id="SSF89550">
    <property type="entry name" value="PHP domain-like"/>
    <property type="match status" value="1"/>
</dbReference>
<keyword evidence="6 11" id="KW-0548">Nucleotidyltransferase</keyword>
<dbReference type="PANTHER" id="PTHR32294:SF0">
    <property type="entry name" value="DNA POLYMERASE III SUBUNIT ALPHA"/>
    <property type="match status" value="1"/>
</dbReference>
<accession>A0A1W1DUL3</accession>
<dbReference type="InterPro" id="IPR016195">
    <property type="entry name" value="Pol/histidinol_Pase-like"/>
</dbReference>
<dbReference type="InterPro" id="IPR003141">
    <property type="entry name" value="Pol/His_phosphatase_N"/>
</dbReference>
<dbReference type="InterPro" id="IPR040982">
    <property type="entry name" value="DNA_pol3_finger"/>
</dbReference>
<dbReference type="InterPro" id="IPR029460">
    <property type="entry name" value="DNAPol_HHH"/>
</dbReference>
<evidence type="ECO:0000256" key="7">
    <source>
        <dbReference type="ARBA" id="ARBA00022705"/>
    </source>
</evidence>
<dbReference type="GO" id="GO:0003676">
    <property type="term" value="F:nucleic acid binding"/>
    <property type="evidence" value="ECO:0007669"/>
    <property type="project" value="InterPro"/>
</dbReference>
<dbReference type="PANTHER" id="PTHR32294">
    <property type="entry name" value="DNA POLYMERASE III SUBUNIT ALPHA"/>
    <property type="match status" value="1"/>
</dbReference>
<dbReference type="Gene3D" id="3.20.20.140">
    <property type="entry name" value="Metal-dependent hydrolases"/>
    <property type="match status" value="1"/>
</dbReference>
<dbReference type="InterPro" id="IPR048472">
    <property type="entry name" value="DNA_pol_IIIA_C"/>
</dbReference>